<feature type="transmembrane region" description="Helical" evidence="5">
    <location>
        <begin position="169"/>
        <end position="190"/>
    </location>
</feature>
<feature type="transmembrane region" description="Helical" evidence="5">
    <location>
        <begin position="12"/>
        <end position="34"/>
    </location>
</feature>
<protein>
    <recommendedName>
        <fullName evidence="6">G-protein coupled receptors family 1 profile domain-containing protein</fullName>
    </recommendedName>
</protein>
<accession>A0A8S3Z3A7</accession>
<evidence type="ECO:0000313" key="7">
    <source>
        <dbReference type="EMBL" id="CAG5123993.1"/>
    </source>
</evidence>
<keyword evidence="4 5" id="KW-0472">Membrane</keyword>
<evidence type="ECO:0000313" key="8">
    <source>
        <dbReference type="Proteomes" id="UP000678393"/>
    </source>
</evidence>
<gene>
    <name evidence="7" type="ORF">CUNI_LOCUS9551</name>
</gene>
<keyword evidence="3 5" id="KW-1133">Transmembrane helix</keyword>
<feature type="transmembrane region" description="Helical" evidence="5">
    <location>
        <begin position="275"/>
        <end position="295"/>
    </location>
</feature>
<feature type="transmembrane region" description="Helical" evidence="5">
    <location>
        <begin position="123"/>
        <end position="149"/>
    </location>
</feature>
<dbReference type="Gene3D" id="1.20.1070.10">
    <property type="entry name" value="Rhodopsin 7-helix transmembrane proteins"/>
    <property type="match status" value="1"/>
</dbReference>
<comment type="subcellular location">
    <subcellularLocation>
        <location evidence="1">Membrane</location>
    </subcellularLocation>
</comment>
<feature type="transmembrane region" description="Helical" evidence="5">
    <location>
        <begin position="46"/>
        <end position="67"/>
    </location>
</feature>
<evidence type="ECO:0000256" key="1">
    <source>
        <dbReference type="ARBA" id="ARBA00004370"/>
    </source>
</evidence>
<reference evidence="7" key="1">
    <citation type="submission" date="2021-04" db="EMBL/GenBank/DDBJ databases">
        <authorList>
            <consortium name="Molecular Ecology Group"/>
        </authorList>
    </citation>
    <scope>NUCLEOTIDE SEQUENCE</scope>
</reference>
<organism evidence="7 8">
    <name type="scientific">Candidula unifasciata</name>
    <dbReference type="NCBI Taxonomy" id="100452"/>
    <lineage>
        <taxon>Eukaryota</taxon>
        <taxon>Metazoa</taxon>
        <taxon>Spiralia</taxon>
        <taxon>Lophotrochozoa</taxon>
        <taxon>Mollusca</taxon>
        <taxon>Gastropoda</taxon>
        <taxon>Heterobranchia</taxon>
        <taxon>Euthyneura</taxon>
        <taxon>Panpulmonata</taxon>
        <taxon>Eupulmonata</taxon>
        <taxon>Stylommatophora</taxon>
        <taxon>Helicina</taxon>
        <taxon>Helicoidea</taxon>
        <taxon>Geomitridae</taxon>
        <taxon>Candidula</taxon>
    </lineage>
</organism>
<feature type="transmembrane region" description="Helical" evidence="5">
    <location>
        <begin position="87"/>
        <end position="111"/>
    </location>
</feature>
<sequence>MPDIDHDALSKATKVLCVLFIVIVCCINAFLIFIVARKPRFVSSPWCLMLISLSIADIFLALFSLVVNARLTYEHTSLPFGTNLTAQYYQTFIISFVYGVGLILMAVELILRHRRLTPFLKRYLVVVAFAFSALPWLVMLVIDLPLILSDVNWEKSQVEGTPERSRAKIWVSVLVPAILAVVICLVITFINLEPVMNTPETGYRLSTRFLATSHERRFIPDYNHHHVQQYHQRQTINNYHTSQHATESQHPNNHPADVTFQTPTLSTTNAVSEKCVLLFVALIYFICVVPQAALFVSDSKISVRIFLILLHSFYWICNFRSILTPAIWVFYCAEF</sequence>
<proteinExistence type="predicted"/>
<name>A0A8S3Z3A7_9EUPU</name>
<dbReference type="AlphaFoldDB" id="A0A8S3Z3A7"/>
<evidence type="ECO:0000256" key="4">
    <source>
        <dbReference type="ARBA" id="ARBA00023136"/>
    </source>
</evidence>
<evidence type="ECO:0000256" key="3">
    <source>
        <dbReference type="ARBA" id="ARBA00022989"/>
    </source>
</evidence>
<evidence type="ECO:0000259" key="6">
    <source>
        <dbReference type="PROSITE" id="PS50262"/>
    </source>
</evidence>
<evidence type="ECO:0000256" key="2">
    <source>
        <dbReference type="ARBA" id="ARBA00022692"/>
    </source>
</evidence>
<dbReference type="EMBL" id="CAJHNH020001669">
    <property type="protein sequence ID" value="CAG5123993.1"/>
    <property type="molecule type" value="Genomic_DNA"/>
</dbReference>
<comment type="caution">
    <text evidence="7">The sequence shown here is derived from an EMBL/GenBank/DDBJ whole genome shotgun (WGS) entry which is preliminary data.</text>
</comment>
<evidence type="ECO:0000256" key="5">
    <source>
        <dbReference type="SAM" id="Phobius"/>
    </source>
</evidence>
<feature type="transmembrane region" description="Helical" evidence="5">
    <location>
        <begin position="301"/>
        <end position="317"/>
    </location>
</feature>
<feature type="domain" description="G-protein coupled receptors family 1 profile" evidence="6">
    <location>
        <begin position="27"/>
        <end position="328"/>
    </location>
</feature>
<dbReference type="PROSITE" id="PS50262">
    <property type="entry name" value="G_PROTEIN_RECEP_F1_2"/>
    <property type="match status" value="1"/>
</dbReference>
<keyword evidence="8" id="KW-1185">Reference proteome</keyword>
<dbReference type="GO" id="GO:0016020">
    <property type="term" value="C:membrane"/>
    <property type="evidence" value="ECO:0007669"/>
    <property type="project" value="UniProtKB-SubCell"/>
</dbReference>
<dbReference type="InterPro" id="IPR017452">
    <property type="entry name" value="GPCR_Rhodpsn_7TM"/>
</dbReference>
<dbReference type="Proteomes" id="UP000678393">
    <property type="component" value="Unassembled WGS sequence"/>
</dbReference>
<dbReference type="OrthoDB" id="6159850at2759"/>
<keyword evidence="2 5" id="KW-0812">Transmembrane</keyword>